<reference evidence="3" key="1">
    <citation type="journal article" date="2021" name="BMC Genomics">
        <title>Chromosome-level genome assembly and manually-curated proteome of model necrotroph Parastagonospora nodorum Sn15 reveals a genome-wide trove of candidate effector homologs, and redundancy of virulence-related functions within an accessory chromosome.</title>
        <authorList>
            <person name="Bertazzoni S."/>
            <person name="Jones D.A.B."/>
            <person name="Phan H.T."/>
            <person name="Tan K.-C."/>
            <person name="Hane J.K."/>
        </authorList>
    </citation>
    <scope>NUCLEOTIDE SEQUENCE [LARGE SCALE GENOMIC DNA]</scope>
    <source>
        <strain evidence="3">SN15 / ATCC MYA-4574 / FGSC 10173)</strain>
    </source>
</reference>
<keyword evidence="1" id="KW-0732">Signal</keyword>
<dbReference type="VEuPathDB" id="FungiDB:JI435_018530"/>
<feature type="chain" id="PRO_5031264473" evidence="1">
    <location>
        <begin position="17"/>
        <end position="156"/>
    </location>
</feature>
<dbReference type="EMBL" id="CP069024">
    <property type="protein sequence ID" value="QRC91625.1"/>
    <property type="molecule type" value="Genomic_DNA"/>
</dbReference>
<keyword evidence="3" id="KW-1185">Reference proteome</keyword>
<accession>A0A7U2EV52</accession>
<feature type="signal peptide" evidence="1">
    <location>
        <begin position="1"/>
        <end position="16"/>
    </location>
</feature>
<proteinExistence type="predicted"/>
<sequence length="156" mass="15572">MSAILYGAIFAAAANAANITTSIWLPGAANADATFVGSVIEHSGDSTVLSLAFADAAITPDLFRSAPQQVTIGGTTYVAYNVSANDGGASLAPADAFSITIELECRRSSGGISAMPTCTLSTLGAGDMFGDICAGMTVTSLPGYCTASSAIDSIET</sequence>
<protein>
    <submittedName>
        <fullName evidence="2">Uncharacterized protein</fullName>
    </submittedName>
</protein>
<dbReference type="OrthoDB" id="3795220at2759"/>
<dbReference type="Proteomes" id="UP000663193">
    <property type="component" value="Chromosome 2"/>
</dbReference>
<gene>
    <name evidence="2" type="ORF">JI435_018530</name>
</gene>
<evidence type="ECO:0000256" key="1">
    <source>
        <dbReference type="SAM" id="SignalP"/>
    </source>
</evidence>
<dbReference type="AlphaFoldDB" id="A0A7U2EV52"/>
<evidence type="ECO:0000313" key="2">
    <source>
        <dbReference type="EMBL" id="QRC91625.1"/>
    </source>
</evidence>
<evidence type="ECO:0000313" key="3">
    <source>
        <dbReference type="Proteomes" id="UP000663193"/>
    </source>
</evidence>
<name>A0A7U2EV52_PHANO</name>
<organism evidence="2 3">
    <name type="scientific">Phaeosphaeria nodorum (strain SN15 / ATCC MYA-4574 / FGSC 10173)</name>
    <name type="common">Glume blotch fungus</name>
    <name type="synonym">Parastagonospora nodorum</name>
    <dbReference type="NCBI Taxonomy" id="321614"/>
    <lineage>
        <taxon>Eukaryota</taxon>
        <taxon>Fungi</taxon>
        <taxon>Dikarya</taxon>
        <taxon>Ascomycota</taxon>
        <taxon>Pezizomycotina</taxon>
        <taxon>Dothideomycetes</taxon>
        <taxon>Pleosporomycetidae</taxon>
        <taxon>Pleosporales</taxon>
        <taxon>Pleosporineae</taxon>
        <taxon>Phaeosphaeriaceae</taxon>
        <taxon>Parastagonospora</taxon>
    </lineage>
</organism>